<dbReference type="SUPFAM" id="SSF103481">
    <property type="entry name" value="Multidrug resistance efflux transporter EmrE"/>
    <property type="match status" value="2"/>
</dbReference>
<dbReference type="OrthoDB" id="6707571at2"/>
<proteinExistence type="inferred from homology"/>
<feature type="transmembrane region" description="Helical" evidence="3">
    <location>
        <begin position="40"/>
        <end position="58"/>
    </location>
</feature>
<dbReference type="RefSeq" id="WP_066337907.1">
    <property type="nucleotide sequence ID" value="NZ_LWSG01000042.1"/>
</dbReference>
<feature type="transmembrane region" description="Helical" evidence="3">
    <location>
        <begin position="70"/>
        <end position="90"/>
    </location>
</feature>
<evidence type="ECO:0000313" key="6">
    <source>
        <dbReference type="Proteomes" id="UP000078534"/>
    </source>
</evidence>
<gene>
    <name evidence="5" type="ORF">A6K24_09765</name>
</gene>
<name>A0A179SPJ8_9BACI</name>
<dbReference type="InterPro" id="IPR037185">
    <property type="entry name" value="EmrE-like"/>
</dbReference>
<feature type="transmembrane region" description="Helical" evidence="3">
    <location>
        <begin position="7"/>
        <end position="28"/>
    </location>
</feature>
<protein>
    <submittedName>
        <fullName evidence="5">Transporter</fullName>
    </submittedName>
</protein>
<feature type="transmembrane region" description="Helical" evidence="3">
    <location>
        <begin position="126"/>
        <end position="144"/>
    </location>
</feature>
<comment type="subcellular location">
    <subcellularLocation>
        <location evidence="1">Endomembrane system</location>
        <topology evidence="1">Multi-pass membrane protein</topology>
    </subcellularLocation>
</comment>
<dbReference type="PANTHER" id="PTHR22911:SF79">
    <property type="entry name" value="MOBA-LIKE NTP TRANSFERASE DOMAIN-CONTAINING PROTEIN"/>
    <property type="match status" value="1"/>
</dbReference>
<feature type="transmembrane region" description="Helical" evidence="3">
    <location>
        <begin position="182"/>
        <end position="202"/>
    </location>
</feature>
<feature type="transmembrane region" description="Helical" evidence="3">
    <location>
        <begin position="270"/>
        <end position="287"/>
    </location>
</feature>
<feature type="transmembrane region" description="Helical" evidence="3">
    <location>
        <begin position="245"/>
        <end position="264"/>
    </location>
</feature>
<comment type="similarity">
    <text evidence="2">Belongs to the EamA transporter family.</text>
</comment>
<feature type="domain" description="EamA" evidence="4">
    <location>
        <begin position="5"/>
        <end position="140"/>
    </location>
</feature>
<dbReference type="AlphaFoldDB" id="A0A179SPJ8"/>
<feature type="domain" description="EamA" evidence="4">
    <location>
        <begin position="153"/>
        <end position="286"/>
    </location>
</feature>
<evidence type="ECO:0000256" key="3">
    <source>
        <dbReference type="SAM" id="Phobius"/>
    </source>
</evidence>
<keyword evidence="3" id="KW-0812">Transmembrane</keyword>
<evidence type="ECO:0000256" key="2">
    <source>
        <dbReference type="ARBA" id="ARBA00007362"/>
    </source>
</evidence>
<evidence type="ECO:0000259" key="4">
    <source>
        <dbReference type="Pfam" id="PF00892"/>
    </source>
</evidence>
<evidence type="ECO:0000313" key="5">
    <source>
        <dbReference type="EMBL" id="OAS83391.1"/>
    </source>
</evidence>
<keyword evidence="3" id="KW-0472">Membrane</keyword>
<sequence length="303" mass="33646">MDKKLAYLYIVTGAALWGMIGFFVTYLYEIGFTPTQVVAIRAMSAMFFLFIFVLIKNPQALKINISDSKYFIGTGIFSIVLFNWCLFQAIQETSISIASILLYTAPAFVTIFSRVLFKELLTPKKVISLITTFIGCSFVIGILPNLNGSITLYGVMLGIGSGVFYALYSIFGKFALVKYDTLTVTVYTFIFAAAAITPFSGLWTVLPLFRSLDVWLYILGLGLLSTMLAFILYTKGLNFIESSRASIIATIEPVVATIVGILLFNEKLSIWQYFGILLVILAVFIVQETTKQSTKNMTISKSI</sequence>
<feature type="transmembrane region" description="Helical" evidence="3">
    <location>
        <begin position="150"/>
        <end position="170"/>
    </location>
</feature>
<dbReference type="InterPro" id="IPR000620">
    <property type="entry name" value="EamA_dom"/>
</dbReference>
<dbReference type="EMBL" id="LWSG01000042">
    <property type="protein sequence ID" value="OAS83391.1"/>
    <property type="molecule type" value="Genomic_DNA"/>
</dbReference>
<feature type="transmembrane region" description="Helical" evidence="3">
    <location>
        <begin position="96"/>
        <end position="117"/>
    </location>
</feature>
<dbReference type="Gene3D" id="1.10.3730.20">
    <property type="match status" value="1"/>
</dbReference>
<keyword evidence="3" id="KW-1133">Transmembrane helix</keyword>
<dbReference type="Proteomes" id="UP000078534">
    <property type="component" value="Unassembled WGS sequence"/>
</dbReference>
<accession>A0A179SPJ8</accession>
<keyword evidence="6" id="KW-1185">Reference proteome</keyword>
<feature type="transmembrane region" description="Helical" evidence="3">
    <location>
        <begin position="214"/>
        <end position="233"/>
    </location>
</feature>
<dbReference type="Pfam" id="PF00892">
    <property type="entry name" value="EamA"/>
    <property type="match status" value="2"/>
</dbReference>
<dbReference type="GO" id="GO:0016020">
    <property type="term" value="C:membrane"/>
    <property type="evidence" value="ECO:0007669"/>
    <property type="project" value="InterPro"/>
</dbReference>
<reference evidence="6" key="1">
    <citation type="submission" date="2016-04" db="EMBL/GenBank/DDBJ databases">
        <authorList>
            <person name="Lyu Z."/>
            <person name="Lyu W."/>
        </authorList>
    </citation>
    <scope>NUCLEOTIDE SEQUENCE [LARGE SCALE GENOMIC DNA]</scope>
    <source>
        <strain evidence="6">C44</strain>
    </source>
</reference>
<dbReference type="PANTHER" id="PTHR22911">
    <property type="entry name" value="ACYL-MALONYL CONDENSING ENZYME-RELATED"/>
    <property type="match status" value="1"/>
</dbReference>
<organism evidence="5 6">
    <name type="scientific">Metabacillus litoralis</name>
    <dbReference type="NCBI Taxonomy" id="152268"/>
    <lineage>
        <taxon>Bacteria</taxon>
        <taxon>Bacillati</taxon>
        <taxon>Bacillota</taxon>
        <taxon>Bacilli</taxon>
        <taxon>Bacillales</taxon>
        <taxon>Bacillaceae</taxon>
        <taxon>Metabacillus</taxon>
    </lineage>
</organism>
<comment type="caution">
    <text evidence="5">The sequence shown here is derived from an EMBL/GenBank/DDBJ whole genome shotgun (WGS) entry which is preliminary data.</text>
</comment>
<evidence type="ECO:0000256" key="1">
    <source>
        <dbReference type="ARBA" id="ARBA00004127"/>
    </source>
</evidence>